<dbReference type="RefSeq" id="WP_108602215.1">
    <property type="nucleotide sequence ID" value="NZ_CP026604.1"/>
</dbReference>
<feature type="transmembrane region" description="Helical" evidence="1">
    <location>
        <begin position="189"/>
        <end position="211"/>
    </location>
</feature>
<organism evidence="2 3">
    <name type="scientific">Saccharobesus litoralis</name>
    <dbReference type="NCBI Taxonomy" id="2172099"/>
    <lineage>
        <taxon>Bacteria</taxon>
        <taxon>Pseudomonadati</taxon>
        <taxon>Pseudomonadota</taxon>
        <taxon>Gammaproteobacteria</taxon>
        <taxon>Alteromonadales</taxon>
        <taxon>Alteromonadaceae</taxon>
        <taxon>Saccharobesus</taxon>
    </lineage>
</organism>
<gene>
    <name evidence="2" type="ORF">C2869_06685</name>
</gene>
<feature type="transmembrane region" description="Helical" evidence="1">
    <location>
        <begin position="448"/>
        <end position="466"/>
    </location>
</feature>
<dbReference type="Pfam" id="PF03929">
    <property type="entry name" value="PepSY_TM"/>
    <property type="match status" value="1"/>
</dbReference>
<dbReference type="KEGG" id="cate:C2869_06685"/>
<dbReference type="EMBL" id="CP026604">
    <property type="protein sequence ID" value="AWB66143.1"/>
    <property type="molecule type" value="Genomic_DNA"/>
</dbReference>
<sequence length="532" mass="60560">MKGRFRQSMNWLHTWGGFVLGWLLYFIFVTGALGYFEDEIDRWLKPEMVVVKTDLNQQQTLANVEAHLAAHAQQSPSWYISYPTERSPFLNATWLQLADKENNIEKAWVTKNIDPSSGAMVQARDTAGGRTLYRLHYNLHYIPHELAWWLTSFAALVMFIGLITGIIIHKKIFIELFTFRANKGLRAWLDIHNLFSVLPLPFHLMITYSGLVLLMTVTMTNVIKAGYADDDKAGLRFFNQAFADSYLRQPSDILPEQLSLQSVLHDAQLRYPQQKVSYIGSLARHSDKQHYEVWFDKYEGIELAAALTYRIEQDQVVIDVANGKQGVAAKIYDWFEHLHEGLFADIYLRWLYFLSGLMGAGMIATGMIIWALKRREKPTGNQPIKLGVIERLNAGIILGLPIAVGVFFASNRLLPIDMLGRELWEMHCLFIALGCCIVFCLLRCASRVWLDSLIIGASLFICLPLVNAMTTGQHLIWSWQQQDWLMLGGDLTMLGTGGVFALSAVILKRRSTRQNQQPARINSTIGQVEVMK</sequence>
<keyword evidence="1" id="KW-1133">Transmembrane helix</keyword>
<dbReference type="OrthoDB" id="9776609at2"/>
<feature type="transmembrane region" description="Helical" evidence="1">
    <location>
        <begin position="350"/>
        <end position="372"/>
    </location>
</feature>
<protein>
    <submittedName>
        <fullName evidence="2">PepSY domain-containing protein</fullName>
    </submittedName>
</protein>
<dbReference type="AlphaFoldDB" id="A0A2S0VPM3"/>
<feature type="transmembrane region" description="Helical" evidence="1">
    <location>
        <begin position="423"/>
        <end position="441"/>
    </location>
</feature>
<keyword evidence="3" id="KW-1185">Reference proteome</keyword>
<feature type="transmembrane region" description="Helical" evidence="1">
    <location>
        <begin position="12"/>
        <end position="36"/>
    </location>
</feature>
<feature type="transmembrane region" description="Helical" evidence="1">
    <location>
        <begin position="146"/>
        <end position="168"/>
    </location>
</feature>
<accession>A0A2S0VPM3</accession>
<keyword evidence="1" id="KW-0812">Transmembrane</keyword>
<feature type="transmembrane region" description="Helical" evidence="1">
    <location>
        <begin position="486"/>
        <end position="507"/>
    </location>
</feature>
<reference evidence="2 3" key="1">
    <citation type="submission" date="2018-01" db="EMBL/GenBank/DDBJ databases">
        <title>Genome sequence of a Cantenovulum-like bacteria.</title>
        <authorList>
            <person name="Tan W.R."/>
            <person name="Lau N.-S."/>
            <person name="Go F."/>
            <person name="Amirul A.-A.A."/>
        </authorList>
    </citation>
    <scope>NUCLEOTIDE SEQUENCE [LARGE SCALE GENOMIC DNA]</scope>
    <source>
        <strain evidence="2 3">CCB-QB4</strain>
    </source>
</reference>
<evidence type="ECO:0000313" key="3">
    <source>
        <dbReference type="Proteomes" id="UP000244441"/>
    </source>
</evidence>
<feature type="transmembrane region" description="Helical" evidence="1">
    <location>
        <begin position="392"/>
        <end position="411"/>
    </location>
</feature>
<dbReference type="PANTHER" id="PTHR34219">
    <property type="entry name" value="IRON-REGULATED INNER MEMBRANE PROTEIN-RELATED"/>
    <property type="match status" value="1"/>
</dbReference>
<dbReference type="InterPro" id="IPR005625">
    <property type="entry name" value="PepSY-ass_TM"/>
</dbReference>
<name>A0A2S0VPM3_9ALTE</name>
<dbReference type="PANTHER" id="PTHR34219:SF4">
    <property type="entry name" value="PEPSY DOMAIN-CONTAINING PROTEIN"/>
    <property type="match status" value="1"/>
</dbReference>
<proteinExistence type="predicted"/>
<evidence type="ECO:0000256" key="1">
    <source>
        <dbReference type="SAM" id="Phobius"/>
    </source>
</evidence>
<dbReference type="Proteomes" id="UP000244441">
    <property type="component" value="Chromosome"/>
</dbReference>
<evidence type="ECO:0000313" key="2">
    <source>
        <dbReference type="EMBL" id="AWB66143.1"/>
    </source>
</evidence>
<keyword evidence="1" id="KW-0472">Membrane</keyword>